<organism evidence="3">
    <name type="scientific">Thelazia callipaeda</name>
    <name type="common">Oriental eyeworm</name>
    <name type="synonym">Parasitic nematode</name>
    <dbReference type="NCBI Taxonomy" id="103827"/>
    <lineage>
        <taxon>Eukaryota</taxon>
        <taxon>Metazoa</taxon>
        <taxon>Ecdysozoa</taxon>
        <taxon>Nematoda</taxon>
        <taxon>Chromadorea</taxon>
        <taxon>Rhabditida</taxon>
        <taxon>Spirurina</taxon>
        <taxon>Spiruromorpha</taxon>
        <taxon>Thelazioidea</taxon>
        <taxon>Thelaziidae</taxon>
        <taxon>Thelazia</taxon>
    </lineage>
</organism>
<dbReference type="Proteomes" id="UP000276776">
    <property type="component" value="Unassembled WGS sequence"/>
</dbReference>
<proteinExistence type="predicted"/>
<evidence type="ECO:0000313" key="1">
    <source>
        <dbReference type="EMBL" id="VDM95834.1"/>
    </source>
</evidence>
<name>A0A0N5CKX8_THECL</name>
<sequence>MGHLGTHGASFTFINDRKSLKTFSDIAVEGKLRLKVLDLSNRWPNDLIYNEEFFDRSQDFCEEDFPRFDFSSDFMLTTPYAMQNLHILQDYDGEIKNESSSSVVFNNSNHLLGNEATSKCINNVINSNPKFNKATYSNSDLLKIFASIKTAEISNVLLEKLAALKIVSSHTYDEARDINLKMLDTIVIKDRETELTAAGIKNRSHNKRRYLRKQILAVQNILSAEDWSFYAKIRFPSLSKQELFSKSNCVEKNLCRRTLGRKSLNTPCSVDCLISKEFTSKLSCIDLQKQSVKPYKENAFKKSLVSEKSEDWKKKLIKINSKFFNEMFLKMNKYKEVAVSTEENQTVSVSIQTEEQLIRNSTNLTGDIYLIDDDMAYEDCKNKFSHEFRLMQDNIHQIEDYMTHILSSKLLSTFDQAGH</sequence>
<dbReference type="EMBL" id="UYYF01000064">
    <property type="protein sequence ID" value="VDM95834.1"/>
    <property type="molecule type" value="Genomic_DNA"/>
</dbReference>
<protein>
    <submittedName>
        <fullName evidence="3">BHLH domain-containing protein</fullName>
    </submittedName>
</protein>
<keyword evidence="2" id="KW-1185">Reference proteome</keyword>
<dbReference type="AlphaFoldDB" id="A0A0N5CKX8"/>
<dbReference type="WBParaSite" id="TCLT_0000074501-mRNA-1">
    <property type="protein sequence ID" value="TCLT_0000074501-mRNA-1"/>
    <property type="gene ID" value="TCLT_0000074501"/>
</dbReference>
<reference evidence="1 2" key="2">
    <citation type="submission" date="2018-11" db="EMBL/GenBank/DDBJ databases">
        <authorList>
            <consortium name="Pathogen Informatics"/>
        </authorList>
    </citation>
    <scope>NUCLEOTIDE SEQUENCE [LARGE SCALE GENOMIC DNA]</scope>
</reference>
<evidence type="ECO:0000313" key="3">
    <source>
        <dbReference type="WBParaSite" id="TCLT_0000074501-mRNA-1"/>
    </source>
</evidence>
<gene>
    <name evidence="1" type="ORF">TCLT_LOCUS746</name>
</gene>
<accession>A0A0N5CKX8</accession>
<dbReference type="STRING" id="103827.A0A0N5CKX8"/>
<reference evidence="3" key="1">
    <citation type="submission" date="2017-02" db="UniProtKB">
        <authorList>
            <consortium name="WormBaseParasite"/>
        </authorList>
    </citation>
    <scope>IDENTIFICATION</scope>
</reference>
<evidence type="ECO:0000313" key="2">
    <source>
        <dbReference type="Proteomes" id="UP000276776"/>
    </source>
</evidence>